<name>M3AI61_PSEFD</name>
<evidence type="ECO:0000313" key="3">
    <source>
        <dbReference type="Proteomes" id="UP000016932"/>
    </source>
</evidence>
<dbReference type="VEuPathDB" id="FungiDB:MYCFIDRAFT_173289"/>
<proteinExistence type="predicted"/>
<evidence type="ECO:0000256" key="1">
    <source>
        <dbReference type="SAM" id="MobiDB-lite"/>
    </source>
</evidence>
<organism evidence="2 3">
    <name type="scientific">Pseudocercospora fijiensis (strain CIRAD86)</name>
    <name type="common">Black leaf streak disease fungus</name>
    <name type="synonym">Mycosphaerella fijiensis</name>
    <dbReference type="NCBI Taxonomy" id="383855"/>
    <lineage>
        <taxon>Eukaryota</taxon>
        <taxon>Fungi</taxon>
        <taxon>Dikarya</taxon>
        <taxon>Ascomycota</taxon>
        <taxon>Pezizomycotina</taxon>
        <taxon>Dothideomycetes</taxon>
        <taxon>Dothideomycetidae</taxon>
        <taxon>Mycosphaerellales</taxon>
        <taxon>Mycosphaerellaceae</taxon>
        <taxon>Pseudocercospora</taxon>
    </lineage>
</organism>
<sequence>MCALRYPAATCDRTQGSEARRPLATRTRQDNVSVQDQRPRSSKHAQPIHVLAADLSHKQVMGSWSERSSM</sequence>
<evidence type="ECO:0000313" key="2">
    <source>
        <dbReference type="EMBL" id="EME84261.1"/>
    </source>
</evidence>
<keyword evidence="3" id="KW-1185">Reference proteome</keyword>
<dbReference type="AlphaFoldDB" id="M3AI61"/>
<dbReference type="HOGENOM" id="CLU_2758875_0_0_1"/>
<accession>M3AI61</accession>
<dbReference type="Proteomes" id="UP000016932">
    <property type="component" value="Unassembled WGS sequence"/>
</dbReference>
<feature type="region of interest" description="Disordered" evidence="1">
    <location>
        <begin position="1"/>
        <end position="48"/>
    </location>
</feature>
<dbReference type="KEGG" id="pfj:MYCFIDRAFT_173289"/>
<gene>
    <name evidence="2" type="ORF">MYCFIDRAFT_173289</name>
</gene>
<dbReference type="EMBL" id="KB446557">
    <property type="protein sequence ID" value="EME84261.1"/>
    <property type="molecule type" value="Genomic_DNA"/>
</dbReference>
<dbReference type="RefSeq" id="XP_007924885.1">
    <property type="nucleotide sequence ID" value="XM_007926694.1"/>
</dbReference>
<reference evidence="2 3" key="1">
    <citation type="journal article" date="2012" name="PLoS Pathog.">
        <title>Diverse lifestyles and strategies of plant pathogenesis encoded in the genomes of eighteen Dothideomycetes fungi.</title>
        <authorList>
            <person name="Ohm R.A."/>
            <person name="Feau N."/>
            <person name="Henrissat B."/>
            <person name="Schoch C.L."/>
            <person name="Horwitz B.A."/>
            <person name="Barry K.W."/>
            <person name="Condon B.J."/>
            <person name="Copeland A.C."/>
            <person name="Dhillon B."/>
            <person name="Glaser F."/>
            <person name="Hesse C.N."/>
            <person name="Kosti I."/>
            <person name="LaButti K."/>
            <person name="Lindquist E.A."/>
            <person name="Lucas S."/>
            <person name="Salamov A.A."/>
            <person name="Bradshaw R.E."/>
            <person name="Ciuffetti L."/>
            <person name="Hamelin R.C."/>
            <person name="Kema G.H.J."/>
            <person name="Lawrence C."/>
            <person name="Scott J.A."/>
            <person name="Spatafora J.W."/>
            <person name="Turgeon B.G."/>
            <person name="de Wit P.J.G.M."/>
            <person name="Zhong S."/>
            <person name="Goodwin S.B."/>
            <person name="Grigoriev I.V."/>
        </authorList>
    </citation>
    <scope>NUCLEOTIDE SEQUENCE [LARGE SCALE GENOMIC DNA]</scope>
    <source>
        <strain evidence="2 3">CIRAD86</strain>
    </source>
</reference>
<dbReference type="GeneID" id="19332960"/>
<protein>
    <submittedName>
        <fullName evidence="2">Uncharacterized protein</fullName>
    </submittedName>
</protein>